<accession>A0A2P2NSX9</accession>
<sequence length="34" mass="4076">MDRKCIDVQLSTLDWSCIIIKLFMRFSKVLFLLV</sequence>
<organism evidence="1">
    <name type="scientific">Rhizophora mucronata</name>
    <name type="common">Asiatic mangrove</name>
    <dbReference type="NCBI Taxonomy" id="61149"/>
    <lineage>
        <taxon>Eukaryota</taxon>
        <taxon>Viridiplantae</taxon>
        <taxon>Streptophyta</taxon>
        <taxon>Embryophyta</taxon>
        <taxon>Tracheophyta</taxon>
        <taxon>Spermatophyta</taxon>
        <taxon>Magnoliopsida</taxon>
        <taxon>eudicotyledons</taxon>
        <taxon>Gunneridae</taxon>
        <taxon>Pentapetalae</taxon>
        <taxon>rosids</taxon>
        <taxon>fabids</taxon>
        <taxon>Malpighiales</taxon>
        <taxon>Rhizophoraceae</taxon>
        <taxon>Rhizophora</taxon>
    </lineage>
</organism>
<dbReference type="EMBL" id="GGEC01065135">
    <property type="protein sequence ID" value="MBX45619.1"/>
    <property type="molecule type" value="Transcribed_RNA"/>
</dbReference>
<evidence type="ECO:0000313" key="1">
    <source>
        <dbReference type="EMBL" id="MBX45619.1"/>
    </source>
</evidence>
<proteinExistence type="predicted"/>
<protein>
    <submittedName>
        <fullName evidence="1">Uncharacterized protein</fullName>
    </submittedName>
</protein>
<dbReference type="AlphaFoldDB" id="A0A2P2NSX9"/>
<name>A0A2P2NSX9_RHIMU</name>
<reference evidence="1" key="1">
    <citation type="submission" date="2018-02" db="EMBL/GenBank/DDBJ databases">
        <title>Rhizophora mucronata_Transcriptome.</title>
        <authorList>
            <person name="Meera S.P."/>
            <person name="Sreeshan A."/>
            <person name="Augustine A."/>
        </authorList>
    </citation>
    <scope>NUCLEOTIDE SEQUENCE</scope>
    <source>
        <tissue evidence="1">Leaf</tissue>
    </source>
</reference>